<proteinExistence type="predicted"/>
<comment type="subcellular location">
    <subcellularLocation>
        <location evidence="1">Cell envelope</location>
    </subcellularLocation>
</comment>
<dbReference type="PANTHER" id="PTHR30600">
    <property type="entry name" value="CYTOCHROME C PEROXIDASE-RELATED"/>
    <property type="match status" value="1"/>
</dbReference>
<reference evidence="10" key="1">
    <citation type="journal article" date="2014" name="Genome Announc.">
        <title>Draft genome sequences of the altered schaedler flora, a defined bacterial community from gnotobiotic mice.</title>
        <authorList>
            <person name="Wannemuehler M.J."/>
            <person name="Overstreet A.M."/>
            <person name="Ward D.V."/>
            <person name="Phillips G.J."/>
        </authorList>
    </citation>
    <scope>NUCLEOTIDE SEQUENCE</scope>
    <source>
        <strain evidence="10">ASF457</strain>
    </source>
</reference>
<dbReference type="GO" id="GO:0020037">
    <property type="term" value="F:heme binding"/>
    <property type="evidence" value="ECO:0007669"/>
    <property type="project" value="InterPro"/>
</dbReference>
<keyword evidence="5" id="KW-0479">Metal-binding</keyword>
<dbReference type="InterPro" id="IPR009056">
    <property type="entry name" value="Cyt_c-like_dom"/>
</dbReference>
<dbReference type="FunFam" id="1.10.760.10:FF:000004">
    <property type="entry name" value="Cytochrome c peroxidase"/>
    <property type="match status" value="1"/>
</dbReference>
<dbReference type="PANTHER" id="PTHR30600:SF7">
    <property type="entry name" value="CYTOCHROME C PEROXIDASE-RELATED"/>
    <property type="match status" value="1"/>
</dbReference>
<accession>V2Q282</accession>
<feature type="domain" description="Cytochrome c" evidence="9">
    <location>
        <begin position="93"/>
        <end position="201"/>
    </location>
</feature>
<dbReference type="GO" id="GO:0004130">
    <property type="term" value="F:cytochrome-c peroxidase activity"/>
    <property type="evidence" value="ECO:0007669"/>
    <property type="project" value="UniProtKB-EC"/>
</dbReference>
<evidence type="ECO:0000256" key="7">
    <source>
        <dbReference type="ARBA" id="ARBA00023002"/>
    </source>
</evidence>
<dbReference type="PROSITE" id="PS51257">
    <property type="entry name" value="PROKAR_LIPOPROTEIN"/>
    <property type="match status" value="1"/>
</dbReference>
<evidence type="ECO:0000256" key="2">
    <source>
        <dbReference type="ARBA" id="ARBA00022448"/>
    </source>
</evidence>
<feature type="domain" description="Cytochrome c" evidence="9">
    <location>
        <begin position="247"/>
        <end position="363"/>
    </location>
</feature>
<evidence type="ECO:0000256" key="6">
    <source>
        <dbReference type="ARBA" id="ARBA00022982"/>
    </source>
</evidence>
<keyword evidence="4" id="KW-0349">Heme</keyword>
<evidence type="ECO:0000256" key="8">
    <source>
        <dbReference type="ARBA" id="ARBA00023004"/>
    </source>
</evidence>
<dbReference type="PROSITE" id="PS51007">
    <property type="entry name" value="CYTC"/>
    <property type="match status" value="2"/>
</dbReference>
<dbReference type="EC" id="1.11.1.5" evidence="10"/>
<dbReference type="eggNOG" id="COG1858">
    <property type="taxonomic scope" value="Bacteria"/>
</dbReference>
<dbReference type="Gene3D" id="1.10.760.10">
    <property type="entry name" value="Cytochrome c-like domain"/>
    <property type="match status" value="2"/>
</dbReference>
<dbReference type="SUPFAM" id="SSF46626">
    <property type="entry name" value="Cytochrome c"/>
    <property type="match status" value="2"/>
</dbReference>
<dbReference type="AlphaFoldDB" id="V2Q282"/>
<dbReference type="GO" id="GO:0030313">
    <property type="term" value="C:cell envelope"/>
    <property type="evidence" value="ECO:0007669"/>
    <property type="project" value="UniProtKB-SubCell"/>
</dbReference>
<organism evidence="10 11">
    <name type="scientific">Mucispirillum schaedleri ASF457</name>
    <dbReference type="NCBI Taxonomy" id="1379858"/>
    <lineage>
        <taxon>Bacteria</taxon>
        <taxon>Pseudomonadati</taxon>
        <taxon>Deferribacterota</taxon>
        <taxon>Deferribacteres</taxon>
        <taxon>Deferribacterales</taxon>
        <taxon>Mucispirillaceae</taxon>
        <taxon>Mucispirillum</taxon>
    </lineage>
</organism>
<dbReference type="InterPro" id="IPR036909">
    <property type="entry name" value="Cyt_c-like_dom_sf"/>
</dbReference>
<evidence type="ECO:0000256" key="1">
    <source>
        <dbReference type="ARBA" id="ARBA00004196"/>
    </source>
</evidence>
<evidence type="ECO:0000256" key="4">
    <source>
        <dbReference type="ARBA" id="ARBA00022617"/>
    </source>
</evidence>
<reference evidence="10" key="2">
    <citation type="submission" date="2022-05" db="EMBL/GenBank/DDBJ databases">
        <authorList>
            <person name="Proctor A.L."/>
            <person name="Phillips G.J."/>
            <person name="Wannemuehler M.J."/>
        </authorList>
    </citation>
    <scope>NUCLEOTIDE SEQUENCE</scope>
    <source>
        <strain evidence="10">ASF457</strain>
    </source>
</reference>
<evidence type="ECO:0000259" key="9">
    <source>
        <dbReference type="PROSITE" id="PS51007"/>
    </source>
</evidence>
<dbReference type="Pfam" id="PF03150">
    <property type="entry name" value="CCP_MauG"/>
    <property type="match status" value="1"/>
</dbReference>
<evidence type="ECO:0000256" key="5">
    <source>
        <dbReference type="ARBA" id="ARBA00022723"/>
    </source>
</evidence>
<evidence type="ECO:0000313" key="10">
    <source>
        <dbReference type="EMBL" id="USF23869.1"/>
    </source>
</evidence>
<dbReference type="GO" id="GO:0009055">
    <property type="term" value="F:electron transfer activity"/>
    <property type="evidence" value="ECO:0007669"/>
    <property type="project" value="InterPro"/>
</dbReference>
<keyword evidence="2" id="KW-0813">Transport</keyword>
<dbReference type="Pfam" id="PF00034">
    <property type="entry name" value="Cytochrom_C"/>
    <property type="match status" value="1"/>
</dbReference>
<dbReference type="InterPro" id="IPR004852">
    <property type="entry name" value="Di-haem_cyt_c_peroxidsae"/>
</dbReference>
<gene>
    <name evidence="10" type="primary">ccpA</name>
    <name evidence="10" type="ORF">N508_000941</name>
</gene>
<evidence type="ECO:0000313" key="11">
    <source>
        <dbReference type="Proteomes" id="UP000017429"/>
    </source>
</evidence>
<keyword evidence="7 10" id="KW-0560">Oxidoreductase</keyword>
<keyword evidence="8" id="KW-0408">Iron</keyword>
<dbReference type="RefSeq" id="WP_023275239.1">
    <property type="nucleotide sequence ID" value="NZ_CP097562.1"/>
</dbReference>
<keyword evidence="11" id="KW-1185">Reference proteome</keyword>
<dbReference type="EMBL" id="CP097562">
    <property type="protein sequence ID" value="USF23869.1"/>
    <property type="molecule type" value="Genomic_DNA"/>
</dbReference>
<evidence type="ECO:0000256" key="3">
    <source>
        <dbReference type="ARBA" id="ARBA00022559"/>
    </source>
</evidence>
<dbReference type="KEGG" id="msch:N508_000941"/>
<reference evidence="10" key="3">
    <citation type="submission" date="2022-06" db="EMBL/GenBank/DDBJ databases">
        <title>Resources to Facilitate Use of the Altered Schaedler Flora (ASF) Mouse Model to Study Microbiome Function.</title>
        <authorList>
            <person name="Proctor A."/>
            <person name="Parvinroo S."/>
            <person name="Richie T."/>
            <person name="Jia X."/>
            <person name="Lee S.T.M."/>
            <person name="Karp P.D."/>
            <person name="Paley S."/>
            <person name="Kostic A.D."/>
            <person name="Pierre J.F."/>
            <person name="Wannemuehler M.J."/>
            <person name="Phillips G.J."/>
        </authorList>
    </citation>
    <scope>NUCLEOTIDE SEQUENCE</scope>
    <source>
        <strain evidence="10">ASF457</strain>
    </source>
</reference>
<protein>
    <submittedName>
        <fullName evidence="10">Cytochrome c551 peroxidase</fullName>
        <ecNumber evidence="10">1.11.1.5</ecNumber>
    </submittedName>
</protein>
<name>V2Q282_9BACT</name>
<dbReference type="GO" id="GO:0046872">
    <property type="term" value="F:metal ion binding"/>
    <property type="evidence" value="ECO:0007669"/>
    <property type="project" value="UniProtKB-KW"/>
</dbReference>
<keyword evidence="6" id="KW-0249">Electron transport</keyword>
<keyword evidence="3 10" id="KW-0575">Peroxidase</keyword>
<dbReference type="Proteomes" id="UP000017429">
    <property type="component" value="Chromosome"/>
</dbReference>
<sequence>MKKVYLLISVMIFAAAITGCKKSENISAAPAANAPQTAVEAPKAVEPAPSAVVDELKPTQDELIIEARTNFEPIPLNVEEGYKLLKNNTPTPEKFELGKMLYFEPRISKSQLISCNTCHNLSFGGDDYQQTSIGHGWQRGPRNAPTVLNSVYNTAQFWDGRAGDLKDQAKGPLQASVEMAATPAYVVEVLKSIPAYVELFKAAFPGEADPVTFDNVANTIEVFEATLLTPNSRFDQFLRGDSNALNETEKKGLKAYMDNGCVSCHSGINLTSDGYYPFGLKETPEARLLAGDKGRFGISEAEGDEFAFKAPTLRNVEYTAPYFHSGLVWDLGEAVAVMSSSQLGIELSNEEIEQIVAFLKTTTGEMPKVEYPVLPASTINTPKPTFTID</sequence>
<dbReference type="InterPro" id="IPR051395">
    <property type="entry name" value="Cytochrome_c_Peroxidase/MauG"/>
</dbReference>